<dbReference type="EMBL" id="RCMG01000280">
    <property type="protein sequence ID" value="KAG2857680.1"/>
    <property type="molecule type" value="Genomic_DNA"/>
</dbReference>
<evidence type="ECO:0000259" key="2">
    <source>
        <dbReference type="Pfam" id="PF13358"/>
    </source>
</evidence>
<dbReference type="Pfam" id="PF13358">
    <property type="entry name" value="DDE_3"/>
    <property type="match status" value="1"/>
</dbReference>
<proteinExistence type="predicted"/>
<gene>
    <name evidence="3" type="ORF">PC113_g10463</name>
</gene>
<evidence type="ECO:0000256" key="1">
    <source>
        <dbReference type="SAM" id="MobiDB-lite"/>
    </source>
</evidence>
<dbReference type="SUPFAM" id="SSF46689">
    <property type="entry name" value="Homeodomain-like"/>
    <property type="match status" value="1"/>
</dbReference>
<feature type="region of interest" description="Disordered" evidence="1">
    <location>
        <begin position="1"/>
        <end position="20"/>
    </location>
</feature>
<protein>
    <recommendedName>
        <fullName evidence="2">Tc1-like transposase DDE domain-containing protein</fullName>
    </recommendedName>
</protein>
<feature type="domain" description="Tc1-like transposase DDE" evidence="2">
    <location>
        <begin position="140"/>
        <end position="271"/>
    </location>
</feature>
<dbReference type="InterPro" id="IPR038717">
    <property type="entry name" value="Tc1-like_DDE_dom"/>
</dbReference>
<organism evidence="3 4">
    <name type="scientific">Phytophthora cactorum</name>
    <dbReference type="NCBI Taxonomy" id="29920"/>
    <lineage>
        <taxon>Eukaryota</taxon>
        <taxon>Sar</taxon>
        <taxon>Stramenopiles</taxon>
        <taxon>Oomycota</taxon>
        <taxon>Peronosporomycetes</taxon>
        <taxon>Peronosporales</taxon>
        <taxon>Peronosporaceae</taxon>
        <taxon>Phytophthora</taxon>
    </lineage>
</organism>
<dbReference type="Proteomes" id="UP000735874">
    <property type="component" value="Unassembled WGS sequence"/>
</dbReference>
<dbReference type="VEuPathDB" id="FungiDB:PC110_g17112"/>
<accession>A0A8T0Z711</accession>
<dbReference type="AlphaFoldDB" id="A0A8T0Z711"/>
<dbReference type="InterPro" id="IPR009057">
    <property type="entry name" value="Homeodomain-like_sf"/>
</dbReference>
<dbReference type="GO" id="GO:0003676">
    <property type="term" value="F:nucleic acid binding"/>
    <property type="evidence" value="ECO:0007669"/>
    <property type="project" value="InterPro"/>
</dbReference>
<evidence type="ECO:0000313" key="3">
    <source>
        <dbReference type="EMBL" id="KAG2857680.1"/>
    </source>
</evidence>
<sequence length="317" mass="35639">MPRAPPRLSSSTPPRCVATKEERQRVLDAYEAGDDWLTVARYNNVSRAAAYRLCKSGDPRPPPGGGARANCVKCTNEMVSALKDYLEEDCTLTLVQLHDKIMDRFQIRKEPSTCNSEVNKAKRYTFATELVRHQTNGEYIVYYDESNFNFFCMRSQGRAPAGQMAVVKTPPSKGKKSSATMRSLQRRSIRRGVNAAFLKRIYETVKASATYRVYFVGKKVIIVLDNAPTNNQPEERLKEVIAEHGDLELLCLGLYSPMLNPIEGEHLNMTEARMSLLEDAATVSISCMNRLLVVAMALHCQRFVADALKIEDIEYGV</sequence>
<comment type="caution">
    <text evidence="3">The sequence shown here is derived from an EMBL/GenBank/DDBJ whole genome shotgun (WGS) entry which is preliminary data.</text>
</comment>
<dbReference type="InterPro" id="IPR036397">
    <property type="entry name" value="RNaseH_sf"/>
</dbReference>
<reference evidence="3" key="1">
    <citation type="submission" date="2018-10" db="EMBL/GenBank/DDBJ databases">
        <title>Effector identification in a new, highly contiguous assembly of the strawberry crown rot pathogen Phytophthora cactorum.</title>
        <authorList>
            <person name="Armitage A.D."/>
            <person name="Nellist C.F."/>
            <person name="Bates H."/>
            <person name="Vickerstaff R.J."/>
            <person name="Harrison R.J."/>
        </authorList>
    </citation>
    <scope>NUCLEOTIDE SEQUENCE</scope>
    <source>
        <strain evidence="3">15-7</strain>
    </source>
</reference>
<name>A0A8T0Z711_9STRA</name>
<dbReference type="Gene3D" id="3.30.420.10">
    <property type="entry name" value="Ribonuclease H-like superfamily/Ribonuclease H"/>
    <property type="match status" value="1"/>
</dbReference>
<evidence type="ECO:0000313" key="4">
    <source>
        <dbReference type="Proteomes" id="UP000735874"/>
    </source>
</evidence>